<dbReference type="EMBL" id="JABCRI010000005">
    <property type="protein sequence ID" value="KAF8405995.1"/>
    <property type="molecule type" value="Genomic_DNA"/>
</dbReference>
<protein>
    <submittedName>
        <fullName evidence="2">Uncharacterized protein</fullName>
    </submittedName>
</protein>
<organism evidence="2 3">
    <name type="scientific">Tetracentron sinense</name>
    <name type="common">Spur-leaf</name>
    <dbReference type="NCBI Taxonomy" id="13715"/>
    <lineage>
        <taxon>Eukaryota</taxon>
        <taxon>Viridiplantae</taxon>
        <taxon>Streptophyta</taxon>
        <taxon>Embryophyta</taxon>
        <taxon>Tracheophyta</taxon>
        <taxon>Spermatophyta</taxon>
        <taxon>Magnoliopsida</taxon>
        <taxon>Trochodendrales</taxon>
        <taxon>Trochodendraceae</taxon>
        <taxon>Tetracentron</taxon>
    </lineage>
</organism>
<gene>
    <name evidence="2" type="ORF">HHK36_008075</name>
</gene>
<comment type="caution">
    <text evidence="2">The sequence shown here is derived from an EMBL/GenBank/DDBJ whole genome shotgun (WGS) entry which is preliminary data.</text>
</comment>
<feature type="compositionally biased region" description="Gly residues" evidence="1">
    <location>
        <begin position="206"/>
        <end position="216"/>
    </location>
</feature>
<proteinExistence type="predicted"/>
<dbReference type="Proteomes" id="UP000655225">
    <property type="component" value="Unassembled WGS sequence"/>
</dbReference>
<sequence length="277" mass="29891">MAMKKLLLGRIIEKREKEKREAKFNESLMEPPYRYDMVHVGDSDDDGVQCPSDCETEQQRMQHKLSVRSSVADQWDANQRGRHRIGGSSGVGTSRAGIWSWGWQFWCWHVKWYRDSIGLFNRNAAVAGRQNTPPGEPLLDEAGGRPSSQIAQQMGVDIDEYMTTQSQGRDIDWSSSSSEAAPPSLSGGGDRSGDDDDDGGNESAQPGGGANGGGVGSVGGGVVMEAKAQLVGIRDRVSERVATATNPDAKDAVDLLSKLVSHMQGIRNGDICQIGLA</sequence>
<name>A0A834ZEX9_TETSI</name>
<reference evidence="2 3" key="1">
    <citation type="submission" date="2020-04" db="EMBL/GenBank/DDBJ databases">
        <title>Plant Genome Project.</title>
        <authorList>
            <person name="Zhang R.-G."/>
        </authorList>
    </citation>
    <scope>NUCLEOTIDE SEQUENCE [LARGE SCALE GENOMIC DNA]</scope>
    <source>
        <strain evidence="2">YNK0</strain>
        <tissue evidence="2">Leaf</tissue>
    </source>
</reference>
<accession>A0A834ZEX9</accession>
<feature type="compositionally biased region" description="Low complexity" evidence="1">
    <location>
        <begin position="174"/>
        <end position="185"/>
    </location>
</feature>
<evidence type="ECO:0000313" key="2">
    <source>
        <dbReference type="EMBL" id="KAF8405995.1"/>
    </source>
</evidence>
<keyword evidence="3" id="KW-1185">Reference proteome</keyword>
<evidence type="ECO:0000256" key="1">
    <source>
        <dbReference type="SAM" id="MobiDB-lite"/>
    </source>
</evidence>
<evidence type="ECO:0000313" key="3">
    <source>
        <dbReference type="Proteomes" id="UP000655225"/>
    </source>
</evidence>
<dbReference type="AlphaFoldDB" id="A0A834ZEX9"/>
<feature type="region of interest" description="Disordered" evidence="1">
    <location>
        <begin position="127"/>
        <end position="146"/>
    </location>
</feature>
<feature type="region of interest" description="Disordered" evidence="1">
    <location>
        <begin position="166"/>
        <end position="216"/>
    </location>
</feature>